<keyword evidence="2" id="KW-1185">Reference proteome</keyword>
<reference evidence="2" key="1">
    <citation type="submission" date="2015-07" db="EMBL/GenBank/DDBJ databases">
        <title>Nocardia seriolae U-1 whole genome shotgun sequence.</title>
        <authorList>
            <person name="Imajoh M."/>
            <person name="Fukumoto Y."/>
            <person name="Sukeda M."/>
            <person name="Yamane J."/>
            <person name="Yamasaki K."/>
            <person name="Shimizu M."/>
            <person name="Ohnishi K."/>
            <person name="Oshima S."/>
        </authorList>
    </citation>
    <scope>NUCLEOTIDE SEQUENCE [LARGE SCALE GENOMIC DNA]</scope>
    <source>
        <strain evidence="2">U-1</strain>
    </source>
</reference>
<dbReference type="Proteomes" id="UP000037179">
    <property type="component" value="Unassembled WGS sequence"/>
</dbReference>
<sequence length="82" mass="7449">MVVPCKHVVSVAPVPGGRGGSVRQSGEFGAQAVQAGGGGIVLGGGGGGLDAVALEVAARDGGDVGVGGQVGEGAAALLGGRS</sequence>
<evidence type="ECO:0000313" key="1">
    <source>
        <dbReference type="EMBL" id="GAP27824.1"/>
    </source>
</evidence>
<protein>
    <submittedName>
        <fullName evidence="1">3-ketoacyl-CoA thiolase</fullName>
    </submittedName>
</protein>
<evidence type="ECO:0000313" key="2">
    <source>
        <dbReference type="Proteomes" id="UP000037179"/>
    </source>
</evidence>
<dbReference type="EMBL" id="BBYQ01000023">
    <property type="protein sequence ID" value="GAP27824.1"/>
    <property type="molecule type" value="Genomic_DNA"/>
</dbReference>
<dbReference type="AlphaFoldDB" id="A0ABC9YQW0"/>
<accession>A0ABC9YQW0</accession>
<comment type="caution">
    <text evidence="1">The sequence shown here is derived from an EMBL/GenBank/DDBJ whole genome shotgun (WGS) entry which is preliminary data.</text>
</comment>
<proteinExistence type="predicted"/>
<gene>
    <name evidence="1" type="ORF">NSK11_contig00023-0073</name>
</gene>
<organism evidence="1 2">
    <name type="scientific">Nocardia seriolae</name>
    <dbReference type="NCBI Taxonomy" id="37332"/>
    <lineage>
        <taxon>Bacteria</taxon>
        <taxon>Bacillati</taxon>
        <taxon>Actinomycetota</taxon>
        <taxon>Actinomycetes</taxon>
        <taxon>Mycobacteriales</taxon>
        <taxon>Nocardiaceae</taxon>
        <taxon>Nocardia</taxon>
    </lineage>
</organism>
<reference evidence="1 2" key="2">
    <citation type="journal article" date="2016" name="Genome Announc.">
        <title>Draft Genome Sequence of Erythromycin- and Oxytetracycline-Sensitive Nocardia seriolae Strain U-1 (NBRC 110359).</title>
        <authorList>
            <person name="Imajoh M."/>
            <person name="Sukeda M."/>
            <person name="Shimizu M."/>
            <person name="Yamane J."/>
            <person name="Ohnishi K."/>
            <person name="Oshima S."/>
        </authorList>
    </citation>
    <scope>NUCLEOTIDE SEQUENCE [LARGE SCALE GENOMIC DNA]</scope>
    <source>
        <strain evidence="1 2">U-1</strain>
    </source>
</reference>
<name>A0ABC9YQW0_9NOCA</name>